<keyword evidence="2" id="KW-1185">Reference proteome</keyword>
<dbReference type="InterPro" id="IPR023214">
    <property type="entry name" value="HAD_sf"/>
</dbReference>
<organism evidence="1 2">
    <name type="scientific">Chondrus crispus</name>
    <name type="common">Carrageen Irish moss</name>
    <name type="synonym">Polymorpha crispa</name>
    <dbReference type="NCBI Taxonomy" id="2769"/>
    <lineage>
        <taxon>Eukaryota</taxon>
        <taxon>Rhodophyta</taxon>
        <taxon>Florideophyceae</taxon>
        <taxon>Rhodymeniophycidae</taxon>
        <taxon>Gigartinales</taxon>
        <taxon>Gigartinaceae</taxon>
        <taxon>Chondrus</taxon>
    </lineage>
</organism>
<dbReference type="PANTHER" id="PTHR47858:SF2">
    <property type="entry name" value="HALOACID DEHALOGENASE-LIKE HYDROLASE (HAD) SUPERFAMILY PROTEIN"/>
    <property type="match status" value="1"/>
</dbReference>
<dbReference type="EMBL" id="HG002310">
    <property type="protein sequence ID" value="CDF41145.1"/>
    <property type="molecule type" value="Genomic_DNA"/>
</dbReference>
<dbReference type="RefSeq" id="XP_005711439.1">
    <property type="nucleotide sequence ID" value="XM_005711382.1"/>
</dbReference>
<dbReference type="PhylomeDB" id="R7QUW7"/>
<dbReference type="Gene3D" id="3.40.50.1000">
    <property type="entry name" value="HAD superfamily/HAD-like"/>
    <property type="match status" value="1"/>
</dbReference>
<dbReference type="Gramene" id="CDF41145">
    <property type="protein sequence ID" value="CDF41145"/>
    <property type="gene ID" value="CHC_T00007698001"/>
</dbReference>
<evidence type="ECO:0000313" key="2">
    <source>
        <dbReference type="Proteomes" id="UP000012073"/>
    </source>
</evidence>
<evidence type="ECO:0000313" key="1">
    <source>
        <dbReference type="EMBL" id="CDF41145.1"/>
    </source>
</evidence>
<name>R7QUW7_CHOCR</name>
<protein>
    <submittedName>
        <fullName evidence="1">Uncharacterized protein</fullName>
    </submittedName>
</protein>
<dbReference type="OrthoDB" id="40579at2759"/>
<dbReference type="GeneID" id="17319157"/>
<dbReference type="Proteomes" id="UP000012073">
    <property type="component" value="Unassembled WGS sequence"/>
</dbReference>
<gene>
    <name evidence="1" type="ORF">CHC_T00007698001</name>
</gene>
<accession>R7QUW7</accession>
<dbReference type="AlphaFoldDB" id="R7QUW7"/>
<reference evidence="2" key="1">
    <citation type="journal article" date="2013" name="Proc. Natl. Acad. Sci. U.S.A.">
        <title>Genome structure and metabolic features in the red seaweed Chondrus crispus shed light on evolution of the Archaeplastida.</title>
        <authorList>
            <person name="Collen J."/>
            <person name="Porcel B."/>
            <person name="Carre W."/>
            <person name="Ball S.G."/>
            <person name="Chaparro C."/>
            <person name="Tonon T."/>
            <person name="Barbeyron T."/>
            <person name="Michel G."/>
            <person name="Noel B."/>
            <person name="Valentin K."/>
            <person name="Elias M."/>
            <person name="Artiguenave F."/>
            <person name="Arun A."/>
            <person name="Aury J.M."/>
            <person name="Barbosa-Neto J.F."/>
            <person name="Bothwell J.H."/>
            <person name="Bouget F.Y."/>
            <person name="Brillet L."/>
            <person name="Cabello-Hurtado F."/>
            <person name="Capella-Gutierrez S."/>
            <person name="Charrier B."/>
            <person name="Cladiere L."/>
            <person name="Cock J.M."/>
            <person name="Coelho S.M."/>
            <person name="Colleoni C."/>
            <person name="Czjzek M."/>
            <person name="Da Silva C."/>
            <person name="Delage L."/>
            <person name="Denoeud F."/>
            <person name="Deschamps P."/>
            <person name="Dittami S.M."/>
            <person name="Gabaldon T."/>
            <person name="Gachon C.M."/>
            <person name="Groisillier A."/>
            <person name="Herve C."/>
            <person name="Jabbari K."/>
            <person name="Katinka M."/>
            <person name="Kloareg B."/>
            <person name="Kowalczyk N."/>
            <person name="Labadie K."/>
            <person name="Leblanc C."/>
            <person name="Lopez P.J."/>
            <person name="McLachlan D.H."/>
            <person name="Meslet-Cladiere L."/>
            <person name="Moustafa A."/>
            <person name="Nehr Z."/>
            <person name="Nyvall Collen P."/>
            <person name="Panaud O."/>
            <person name="Partensky F."/>
            <person name="Poulain J."/>
            <person name="Rensing S.A."/>
            <person name="Rousvoal S."/>
            <person name="Samson G."/>
            <person name="Symeonidi A."/>
            <person name="Weissenbach J."/>
            <person name="Zambounis A."/>
            <person name="Wincker P."/>
            <person name="Boyen C."/>
        </authorList>
    </citation>
    <scope>NUCLEOTIDE SEQUENCE [LARGE SCALE GENOMIC DNA]</scope>
    <source>
        <strain evidence="2">cv. Stackhouse</strain>
    </source>
</reference>
<dbReference type="PANTHER" id="PTHR47858">
    <property type="entry name" value="HALOACID DEHALOGENASE-LIKE HYDROLASE (HAD) SUPERFAMILY PROTEIN"/>
    <property type="match status" value="1"/>
</dbReference>
<dbReference type="STRING" id="2769.R7QUW7"/>
<dbReference type="SUPFAM" id="SSF56784">
    <property type="entry name" value="HAD-like"/>
    <property type="match status" value="1"/>
</dbReference>
<dbReference type="OMA" id="PCILCAS"/>
<dbReference type="InterPro" id="IPR036412">
    <property type="entry name" value="HAD-like_sf"/>
</dbReference>
<dbReference type="KEGG" id="ccp:CHC_T00007698001"/>
<sequence>MAPEAAVSRVFFWTQDWGEVKRCVFRKQEVMAELEGTFEYSATRGIEKWLEMLERYGMPCILCASGQTKERVRGIVGKLGLGKYFSSKDMVSSEDEFDSLEQMLLVGSLKSSRPPGKCVVFTDKPNGITAGHEVSAKVVGLIGAHPAYEMKTADQLVAGYDELVVYNMRRLFSEEGMEMMDAQTQLEFDRGMN</sequence>
<proteinExistence type="predicted"/>